<evidence type="ECO:0000256" key="1">
    <source>
        <dbReference type="ARBA" id="ARBA00022729"/>
    </source>
</evidence>
<evidence type="ECO:0000259" key="2">
    <source>
        <dbReference type="Pfam" id="PF13505"/>
    </source>
</evidence>
<dbReference type="AlphaFoldDB" id="A0A423PRC0"/>
<gene>
    <name evidence="3" type="ORF">SAJA_08620</name>
</gene>
<dbReference type="InterPro" id="IPR011250">
    <property type="entry name" value="OMP/PagP_B-barrel"/>
</dbReference>
<name>A0A423PRC0_9GAMM</name>
<sequence>MQMRTGHFFALAGIGLAITQTGWAQTAAEVSRVDSADQQTAEPAFDSLGHDARPYIAPMLSAAWLGDSNGASLDDTLGGAISIGKPFTSYFTGEVFVDFAGDASIDGSVFESVNIFQYGLSALVFPLPHRLPVYGLASYGLSQFDFDRVGGLGDEPSETGSFWDVGAGARIALTDIGIPDPWGVSLRAEYRYRQADVNVEMGSDSRADDFDIDGHLLQIGFQIPILPPDR</sequence>
<dbReference type="InParanoid" id="A0A423PRC0"/>
<dbReference type="InterPro" id="IPR027385">
    <property type="entry name" value="Beta-barrel_OMP"/>
</dbReference>
<dbReference type="Proteomes" id="UP000285310">
    <property type="component" value="Unassembled WGS sequence"/>
</dbReference>
<evidence type="ECO:0000313" key="3">
    <source>
        <dbReference type="EMBL" id="ROO28156.1"/>
    </source>
</evidence>
<dbReference type="EMBL" id="AYKG01000023">
    <property type="protein sequence ID" value="ROO28156.1"/>
    <property type="molecule type" value="Genomic_DNA"/>
</dbReference>
<evidence type="ECO:0000313" key="4">
    <source>
        <dbReference type="Proteomes" id="UP000285310"/>
    </source>
</evidence>
<feature type="domain" description="Outer membrane protein beta-barrel" evidence="2">
    <location>
        <begin position="52"/>
        <end position="221"/>
    </location>
</feature>
<reference evidence="3 4" key="1">
    <citation type="submission" date="2013-10" db="EMBL/GenBank/DDBJ databases">
        <title>Salinisphaera japonica YTM-1 Genome Sequencing.</title>
        <authorList>
            <person name="Lai Q."/>
            <person name="Li C."/>
            <person name="Shao Z."/>
        </authorList>
    </citation>
    <scope>NUCLEOTIDE SEQUENCE [LARGE SCALE GENOMIC DNA]</scope>
    <source>
        <strain evidence="3 4">YTM-1</strain>
    </source>
</reference>
<keyword evidence="4" id="KW-1185">Reference proteome</keyword>
<keyword evidence="1" id="KW-0732">Signal</keyword>
<dbReference type="Gene3D" id="2.40.160.20">
    <property type="match status" value="1"/>
</dbReference>
<comment type="caution">
    <text evidence="3">The sequence shown here is derived from an EMBL/GenBank/DDBJ whole genome shotgun (WGS) entry which is preliminary data.</text>
</comment>
<proteinExistence type="predicted"/>
<organism evidence="3 4">
    <name type="scientific">Salinisphaera japonica YTM-1</name>
    <dbReference type="NCBI Taxonomy" id="1209778"/>
    <lineage>
        <taxon>Bacteria</taxon>
        <taxon>Pseudomonadati</taxon>
        <taxon>Pseudomonadota</taxon>
        <taxon>Gammaproteobacteria</taxon>
        <taxon>Salinisphaerales</taxon>
        <taxon>Salinisphaeraceae</taxon>
        <taxon>Salinisphaera</taxon>
    </lineage>
</organism>
<accession>A0A423PRC0</accession>
<dbReference type="Pfam" id="PF13505">
    <property type="entry name" value="OMP_b-brl"/>
    <property type="match status" value="1"/>
</dbReference>
<dbReference type="SUPFAM" id="SSF56925">
    <property type="entry name" value="OMPA-like"/>
    <property type="match status" value="1"/>
</dbReference>
<protein>
    <recommendedName>
        <fullName evidence="2">Outer membrane protein beta-barrel domain-containing protein</fullName>
    </recommendedName>
</protein>
<dbReference type="RefSeq" id="WP_184999815.1">
    <property type="nucleotide sequence ID" value="NZ_AYKG01000023.1"/>
</dbReference>